<proteinExistence type="predicted"/>
<organism evidence="1 2">
    <name type="scientific">Arabis nemorensis</name>
    <dbReference type="NCBI Taxonomy" id="586526"/>
    <lineage>
        <taxon>Eukaryota</taxon>
        <taxon>Viridiplantae</taxon>
        <taxon>Streptophyta</taxon>
        <taxon>Embryophyta</taxon>
        <taxon>Tracheophyta</taxon>
        <taxon>Spermatophyta</taxon>
        <taxon>Magnoliopsida</taxon>
        <taxon>eudicotyledons</taxon>
        <taxon>Gunneridae</taxon>
        <taxon>Pentapetalae</taxon>
        <taxon>rosids</taxon>
        <taxon>malvids</taxon>
        <taxon>Brassicales</taxon>
        <taxon>Brassicaceae</taxon>
        <taxon>Arabideae</taxon>
        <taxon>Arabis</taxon>
    </lineage>
</organism>
<evidence type="ECO:0000313" key="1">
    <source>
        <dbReference type="EMBL" id="VVA94115.1"/>
    </source>
</evidence>
<comment type="caution">
    <text evidence="1">The sequence shown here is derived from an EMBL/GenBank/DDBJ whole genome shotgun (WGS) entry which is preliminary data.</text>
</comment>
<dbReference type="EMBL" id="CABITT030000002">
    <property type="protein sequence ID" value="VVA94115.1"/>
    <property type="molecule type" value="Genomic_DNA"/>
</dbReference>
<dbReference type="Proteomes" id="UP000489600">
    <property type="component" value="Unassembled WGS sequence"/>
</dbReference>
<evidence type="ECO:0000313" key="2">
    <source>
        <dbReference type="Proteomes" id="UP000489600"/>
    </source>
</evidence>
<sequence>MVLFCSRGFNASSVVFVTFPDRVIFPSRLITGSEPISILVSVSRSPDFCPVVATVGCSGAKTPQVLGALIGVKIRGQLGAVARWISLADLGPSLWLTTARVSSLSVMFSACRAPPPF</sequence>
<name>A0A565B014_9BRAS</name>
<gene>
    <name evidence="1" type="ORF">ANE_LOCUS4560</name>
</gene>
<accession>A0A565B014</accession>
<keyword evidence="2" id="KW-1185">Reference proteome</keyword>
<reference evidence="1" key="1">
    <citation type="submission" date="2019-07" db="EMBL/GenBank/DDBJ databases">
        <authorList>
            <person name="Dittberner H."/>
        </authorList>
    </citation>
    <scope>NUCLEOTIDE SEQUENCE [LARGE SCALE GENOMIC DNA]</scope>
</reference>
<protein>
    <submittedName>
        <fullName evidence="1">Uncharacterized protein</fullName>
    </submittedName>
</protein>
<dbReference type="AlphaFoldDB" id="A0A565B014"/>